<evidence type="ECO:0000256" key="2">
    <source>
        <dbReference type="ARBA" id="ARBA00023239"/>
    </source>
</evidence>
<feature type="domain" description="tRNA intron endonuclease catalytic" evidence="5">
    <location>
        <begin position="249"/>
        <end position="333"/>
    </location>
</feature>
<dbReference type="NCBIfam" id="TIGR00324">
    <property type="entry name" value="endA"/>
    <property type="match status" value="1"/>
</dbReference>
<dbReference type="InterPro" id="IPR036740">
    <property type="entry name" value="tRNA_intron_Endonuc_N_sf"/>
</dbReference>
<keyword evidence="8" id="KW-1185">Reference proteome</keyword>
<evidence type="ECO:0000313" key="7">
    <source>
        <dbReference type="EMBL" id="QLG28289.1"/>
    </source>
</evidence>
<dbReference type="EC" id="4.6.1.16" evidence="4"/>
<dbReference type="GO" id="GO:0005737">
    <property type="term" value="C:cytoplasm"/>
    <property type="evidence" value="ECO:0007669"/>
    <property type="project" value="TreeGrafter"/>
</dbReference>
<dbReference type="Gene3D" id="3.40.1350.150">
    <property type="match status" value="1"/>
</dbReference>
<dbReference type="SUPFAM" id="SSF53032">
    <property type="entry name" value="tRNA-intron endonuclease catalytic domain-like"/>
    <property type="match status" value="2"/>
</dbReference>
<dbReference type="RefSeq" id="WP_179169864.1">
    <property type="nucleotide sequence ID" value="NZ_CP058529.1"/>
</dbReference>
<comment type="similarity">
    <text evidence="4">Belongs to the tRNA-intron endonuclease family. Archaeal long subfamily.</text>
</comment>
<comment type="catalytic activity">
    <reaction evidence="4">
        <text>pretRNA = a 3'-half-tRNA molecule with a 5'-OH end + a 5'-half-tRNA molecule with a 2',3'-cyclic phosphate end + an intron with a 2',3'-cyclic phosphate and a 5'-hydroxyl terminus.</text>
        <dbReference type="EC" id="4.6.1.16"/>
    </reaction>
</comment>
<gene>
    <name evidence="4 7" type="primary">endA</name>
    <name evidence="7" type="ORF">HUG10_12360</name>
</gene>
<dbReference type="NCBIfam" id="NF006794">
    <property type="entry name" value="PRK09300.1-1"/>
    <property type="match status" value="1"/>
</dbReference>
<dbReference type="InterPro" id="IPR006677">
    <property type="entry name" value="tRNA_intron_Endonuc_cat-like"/>
</dbReference>
<dbReference type="GeneID" id="56029639"/>
<dbReference type="OrthoDB" id="46045at2157"/>
<keyword evidence="2 4" id="KW-0456">Lyase</keyword>
<dbReference type="PANTHER" id="PTHR21227">
    <property type="entry name" value="TRNA-SPLICING ENDONUCLEASE SUBUNIT SEN2"/>
    <property type="match status" value="1"/>
</dbReference>
<feature type="domain" description="tRNA intron endonuclease N-terminal" evidence="6">
    <location>
        <begin position="1"/>
        <end position="61"/>
    </location>
</feature>
<dbReference type="GO" id="GO:0006388">
    <property type="term" value="P:tRNA splicing, via endonucleolytic cleavage and ligation"/>
    <property type="evidence" value="ECO:0007669"/>
    <property type="project" value="UniProtKB-UniRule"/>
</dbReference>
<dbReference type="EMBL" id="CP058529">
    <property type="protein sequence ID" value="QLG28289.1"/>
    <property type="molecule type" value="Genomic_DNA"/>
</dbReference>
<evidence type="ECO:0000313" key="8">
    <source>
        <dbReference type="Proteomes" id="UP000509750"/>
    </source>
</evidence>
<evidence type="ECO:0000256" key="4">
    <source>
        <dbReference type="HAMAP-Rule" id="MF_01834"/>
    </source>
</evidence>
<evidence type="ECO:0000256" key="3">
    <source>
        <dbReference type="ARBA" id="ARBA00024798"/>
    </source>
</evidence>
<dbReference type="GO" id="GO:0000213">
    <property type="term" value="F:tRNA-intron lyase activity"/>
    <property type="evidence" value="ECO:0007669"/>
    <property type="project" value="UniProtKB-UniRule"/>
</dbReference>
<dbReference type="Pfam" id="PF01974">
    <property type="entry name" value="tRNA_int_endo"/>
    <property type="match status" value="1"/>
</dbReference>
<sequence length="343" mass="37850">MEATLRDDVVVASGDARQRFHDSRGYGRARGAEVTLARIEAAHLLYRGDLESVDGSGFREFFTRSVAEGKRFAARFLVYADLRERGFYVTPDRDGWPGEGADPLPDLTVFARGEKPGGDVAYRIRVAGEREELPARDLADLSLAVVDEESEVTYFDCAAGGGFEGDTEYDLPRSLDADLLEDRVVCWDPPESLYESAFYGQPIAGRDAAVVAGLQLSLLEAADLAERGTVALDPDAVVERGREVEGSRFDRRLTVYRRLRDRGVVPKTGYKFGADFRTYDAVESVADLPHSEALVRVVEPDHRFHPRDLALDVRLAGGVRKRMVFALAGDDSVAYLTVARLTP</sequence>
<proteinExistence type="inferred from homology"/>
<dbReference type="Pfam" id="PF02778">
    <property type="entry name" value="tRNA_int_endo_N"/>
    <property type="match status" value="2"/>
</dbReference>
<dbReference type="InterPro" id="IPR023516">
    <property type="entry name" value="tRNA_splic_arch_long"/>
</dbReference>
<name>A0A7D5GY49_9EURY</name>
<feature type="active site" evidence="4">
    <location>
        <position position="321"/>
    </location>
</feature>
<dbReference type="InterPro" id="IPR006676">
    <property type="entry name" value="tRNA_splic"/>
</dbReference>
<dbReference type="GO" id="GO:0003676">
    <property type="term" value="F:nucleic acid binding"/>
    <property type="evidence" value="ECO:0007669"/>
    <property type="project" value="InterPro"/>
</dbReference>
<dbReference type="PANTHER" id="PTHR21227:SF0">
    <property type="entry name" value="TRNA-SPLICING ENDONUCLEASE SUBUNIT SEN2"/>
    <property type="match status" value="1"/>
</dbReference>
<evidence type="ECO:0000259" key="5">
    <source>
        <dbReference type="Pfam" id="PF01974"/>
    </source>
</evidence>
<accession>A0A7D5GY49</accession>
<dbReference type="InterPro" id="IPR011856">
    <property type="entry name" value="tRNA_endonuc-like_dom_sf"/>
</dbReference>
<comment type="subunit">
    <text evidence="4">Homodimer.</text>
</comment>
<feature type="active site" evidence="4">
    <location>
        <position position="279"/>
    </location>
</feature>
<dbReference type="KEGG" id="halg:HUG10_12360"/>
<feature type="domain" description="tRNA intron endonuclease N-terminal" evidence="6">
    <location>
        <begin position="177"/>
        <end position="232"/>
    </location>
</feature>
<comment type="function">
    <text evidence="4">Endonuclease that removes tRNA introns. Cleaves pre-tRNA at the 5' and 3' splice sites to release the intron. The products are an intron and two tRNA half-molecules bearing 2',3' cyclic phosphate and 5'-OH termini. Recognizes a pseudosymmetric substrate in which 2 bulged loops of 3 bases are separated by a stem of 4 bp.</text>
</comment>
<dbReference type="CDD" id="cd22363">
    <property type="entry name" value="tRNA-intron_lyase_C"/>
    <property type="match status" value="1"/>
</dbReference>
<dbReference type="SUPFAM" id="SSF55267">
    <property type="entry name" value="tRNA-intron endonuclease N-terminal domain-like"/>
    <property type="match status" value="2"/>
</dbReference>
<evidence type="ECO:0000259" key="6">
    <source>
        <dbReference type="Pfam" id="PF02778"/>
    </source>
</evidence>
<dbReference type="HAMAP" id="MF_01834">
    <property type="entry name" value="EndA_long"/>
    <property type="match status" value="1"/>
</dbReference>
<evidence type="ECO:0000256" key="1">
    <source>
        <dbReference type="ARBA" id="ARBA00022694"/>
    </source>
</evidence>
<organism evidence="7 8">
    <name type="scientific">Halorarum halophilum</name>
    <dbReference type="NCBI Taxonomy" id="2743090"/>
    <lineage>
        <taxon>Archaea</taxon>
        <taxon>Methanobacteriati</taxon>
        <taxon>Methanobacteriota</taxon>
        <taxon>Stenosarchaea group</taxon>
        <taxon>Halobacteria</taxon>
        <taxon>Halobacteriales</taxon>
        <taxon>Haloferacaceae</taxon>
        <taxon>Halorarum</taxon>
    </lineage>
</organism>
<feature type="active site" evidence="4">
    <location>
        <position position="290"/>
    </location>
</feature>
<dbReference type="InterPro" id="IPR036167">
    <property type="entry name" value="tRNA_intron_Endo_cat-like_sf"/>
</dbReference>
<dbReference type="AlphaFoldDB" id="A0A7D5GY49"/>
<protein>
    <recommendedName>
        <fullName evidence="4">tRNA-splicing endonuclease</fullName>
        <ecNumber evidence="4">4.6.1.16</ecNumber>
    </recommendedName>
    <alternativeName>
        <fullName evidence="4">tRNA-intron endonuclease</fullName>
    </alternativeName>
</protein>
<comment type="function">
    <text evidence="3">Endonuclease that removes tRNA introns. Cleaves pre-tRNA at the 5'- and 3'-splice sites to release the intron. The products are an intron and two tRNA half-molecules bearing 2',3' cyclic phosphate and 5'-OH termini. Recognizes a pseudosymmetric substrate in which 2 bulged loops of 3 bases are separated by a stem of 4 bp.</text>
</comment>
<dbReference type="InterPro" id="IPR006678">
    <property type="entry name" value="tRNA_intron_Endonuc_N"/>
</dbReference>
<keyword evidence="1 4" id="KW-0819">tRNA processing</keyword>
<dbReference type="Gene3D" id="3.40.1350.10">
    <property type="match status" value="1"/>
</dbReference>
<dbReference type="Gene3D" id="3.40.1170.20">
    <property type="entry name" value="tRNA intron endonuclease, N-terminal domain"/>
    <property type="match status" value="1"/>
</dbReference>
<dbReference type="Proteomes" id="UP000509750">
    <property type="component" value="Chromosome"/>
</dbReference>
<reference evidence="7 8" key="1">
    <citation type="submission" date="2020-07" db="EMBL/GenBank/DDBJ databases">
        <title>Gai3-2, isolated from salt lake.</title>
        <authorList>
            <person name="Cui H."/>
            <person name="Shi X."/>
        </authorList>
    </citation>
    <scope>NUCLEOTIDE SEQUENCE [LARGE SCALE GENOMIC DNA]</scope>
    <source>
        <strain evidence="7 8">Gai3-2</strain>
    </source>
</reference>